<organism evidence="2 3">
    <name type="scientific">Sutterella seckii</name>
    <dbReference type="NCBI Taxonomy" id="1944635"/>
    <lineage>
        <taxon>Bacteria</taxon>
        <taxon>Pseudomonadati</taxon>
        <taxon>Pseudomonadota</taxon>
        <taxon>Betaproteobacteria</taxon>
        <taxon>Burkholderiales</taxon>
        <taxon>Sutterellaceae</taxon>
        <taxon>Sutterella</taxon>
    </lineage>
</organism>
<dbReference type="AlphaFoldDB" id="A0A6I1ES85"/>
<dbReference type="RefSeq" id="WP_152157860.1">
    <property type="nucleotide sequence ID" value="NZ_WEHX01000013.1"/>
</dbReference>
<name>A0A6I1ES85_9BURK</name>
<protein>
    <recommendedName>
        <fullName evidence="4">MBL fold metallo-hydrolase</fullName>
    </recommendedName>
</protein>
<keyword evidence="1" id="KW-0732">Signal</keyword>
<dbReference type="Gene3D" id="3.60.15.10">
    <property type="entry name" value="Ribonuclease Z/Hydroxyacylglutathione hydrolase-like"/>
    <property type="match status" value="1"/>
</dbReference>
<evidence type="ECO:0000313" key="2">
    <source>
        <dbReference type="EMBL" id="KAB7661928.1"/>
    </source>
</evidence>
<reference evidence="2 3" key="1">
    <citation type="submission" date="2019-10" db="EMBL/GenBank/DDBJ databases">
        <title>Genome diversity of Sutterella seckii.</title>
        <authorList>
            <person name="Chaplin A.V."/>
            <person name="Sokolova S.R."/>
            <person name="Mosin K.A."/>
            <person name="Ivanova E.L."/>
            <person name="Kochetkova T.O."/>
            <person name="Goltsov A.Y."/>
            <person name="Trofimov D.Y."/>
            <person name="Efimov B.A."/>
        </authorList>
    </citation>
    <scope>NUCLEOTIDE SEQUENCE [LARGE SCALE GENOMIC DNA]</scope>
    <source>
        <strain evidence="2 3">ASD393</strain>
    </source>
</reference>
<evidence type="ECO:0000256" key="1">
    <source>
        <dbReference type="SAM" id="SignalP"/>
    </source>
</evidence>
<evidence type="ECO:0008006" key="4">
    <source>
        <dbReference type="Google" id="ProtNLM"/>
    </source>
</evidence>
<accession>A0A6I1ES85</accession>
<dbReference type="EMBL" id="WEHX01000013">
    <property type="protein sequence ID" value="KAB7661928.1"/>
    <property type="molecule type" value="Genomic_DNA"/>
</dbReference>
<gene>
    <name evidence="2" type="ORF">GBM95_03765</name>
</gene>
<feature type="chain" id="PRO_5026317498" description="MBL fold metallo-hydrolase" evidence="1">
    <location>
        <begin position="18"/>
        <end position="284"/>
    </location>
</feature>
<comment type="caution">
    <text evidence="2">The sequence shown here is derived from an EMBL/GenBank/DDBJ whole genome shotgun (WGS) entry which is preliminary data.</text>
</comment>
<dbReference type="Proteomes" id="UP000430564">
    <property type="component" value="Unassembled WGS sequence"/>
</dbReference>
<sequence length="284" mass="30637">MTLALLSALASSGSVFGTEVSTTPLGTGEVSVFTFDGGVKIHNFNTKDVMEDNAFVVESKTGLVAVESLAFKKDFPFWGDYLKKLGKPLQAVLISNHPNNAAAWAGDAPVYVSEEAWKAMHSGSTKGIMTGLSKAYGPDFDTALPAAPKMLSLGEHVFEGVRIDVRTDGDGNEFLFPDLKAAYIHMMGSECHSIVGGAAHADALIGQLEALKKEGVTLLFTSHWQPEGVKAMDEKIAYLRALKATAANARSKDEFIAAMKKAYPKYQGEHYLDMTAGFFFPMKK</sequence>
<dbReference type="InterPro" id="IPR036866">
    <property type="entry name" value="RibonucZ/Hydroxyglut_hydro"/>
</dbReference>
<dbReference type="OrthoDB" id="5293495at2"/>
<proteinExistence type="predicted"/>
<evidence type="ECO:0000313" key="3">
    <source>
        <dbReference type="Proteomes" id="UP000430564"/>
    </source>
</evidence>
<feature type="signal peptide" evidence="1">
    <location>
        <begin position="1"/>
        <end position="17"/>
    </location>
</feature>
<dbReference type="SUPFAM" id="SSF56281">
    <property type="entry name" value="Metallo-hydrolase/oxidoreductase"/>
    <property type="match status" value="1"/>
</dbReference>